<gene>
    <name evidence="2" type="ORF">ACFP2T_06100</name>
</gene>
<sequence length="103" mass="10911">MSQKGIEYRGELQKQGTPPSEKACGDGYELLDPDLPRDSNGTSTNRKWQDQVRESYMKACMTGALRPKPDPSGVKAVTPVPHGSVTPSIVPAASPSTLATPGS</sequence>
<protein>
    <submittedName>
        <fullName evidence="2">Uncharacterized protein</fullName>
    </submittedName>
</protein>
<evidence type="ECO:0000256" key="1">
    <source>
        <dbReference type="SAM" id="MobiDB-lite"/>
    </source>
</evidence>
<feature type="compositionally biased region" description="Polar residues" evidence="1">
    <location>
        <begin position="94"/>
        <end position="103"/>
    </location>
</feature>
<evidence type="ECO:0000313" key="3">
    <source>
        <dbReference type="Proteomes" id="UP001596203"/>
    </source>
</evidence>
<proteinExistence type="predicted"/>
<comment type="caution">
    <text evidence="2">The sequence shown here is derived from an EMBL/GenBank/DDBJ whole genome shotgun (WGS) entry which is preliminary data.</text>
</comment>
<feature type="region of interest" description="Disordered" evidence="1">
    <location>
        <begin position="64"/>
        <end position="103"/>
    </location>
</feature>
<feature type="region of interest" description="Disordered" evidence="1">
    <location>
        <begin position="1"/>
        <end position="49"/>
    </location>
</feature>
<evidence type="ECO:0000313" key="2">
    <source>
        <dbReference type="EMBL" id="MFC6015759.1"/>
    </source>
</evidence>
<accession>A0ABW1K470</accession>
<feature type="compositionally biased region" description="Basic and acidic residues" evidence="1">
    <location>
        <begin position="1"/>
        <end position="12"/>
    </location>
</feature>
<organism evidence="2 3">
    <name type="scientific">Plantactinospora solaniradicis</name>
    <dbReference type="NCBI Taxonomy" id="1723736"/>
    <lineage>
        <taxon>Bacteria</taxon>
        <taxon>Bacillati</taxon>
        <taxon>Actinomycetota</taxon>
        <taxon>Actinomycetes</taxon>
        <taxon>Micromonosporales</taxon>
        <taxon>Micromonosporaceae</taxon>
        <taxon>Plantactinospora</taxon>
    </lineage>
</organism>
<name>A0ABW1K470_9ACTN</name>
<keyword evidence="3" id="KW-1185">Reference proteome</keyword>
<reference evidence="3" key="1">
    <citation type="journal article" date="2019" name="Int. J. Syst. Evol. Microbiol.">
        <title>The Global Catalogue of Microorganisms (GCM) 10K type strain sequencing project: providing services to taxonomists for standard genome sequencing and annotation.</title>
        <authorList>
            <consortium name="The Broad Institute Genomics Platform"/>
            <consortium name="The Broad Institute Genome Sequencing Center for Infectious Disease"/>
            <person name="Wu L."/>
            <person name="Ma J."/>
        </authorList>
    </citation>
    <scope>NUCLEOTIDE SEQUENCE [LARGE SCALE GENOMIC DNA]</scope>
    <source>
        <strain evidence="3">ZS-35-S2</strain>
    </source>
</reference>
<dbReference type="Proteomes" id="UP001596203">
    <property type="component" value="Unassembled WGS sequence"/>
</dbReference>
<dbReference type="EMBL" id="JBHSPR010000006">
    <property type="protein sequence ID" value="MFC6015759.1"/>
    <property type="molecule type" value="Genomic_DNA"/>
</dbReference>